<protein>
    <submittedName>
        <fullName evidence="3">Uncharacterized protein</fullName>
    </submittedName>
</protein>
<evidence type="ECO:0000256" key="2">
    <source>
        <dbReference type="SAM" id="Phobius"/>
    </source>
</evidence>
<dbReference type="EMBL" id="SNRW01000746">
    <property type="protein sequence ID" value="KAA6399466.1"/>
    <property type="molecule type" value="Genomic_DNA"/>
</dbReference>
<proteinExistence type="predicted"/>
<feature type="compositionally biased region" description="Polar residues" evidence="1">
    <location>
        <begin position="200"/>
        <end position="212"/>
    </location>
</feature>
<keyword evidence="2" id="KW-1133">Transmembrane helix</keyword>
<reference evidence="3 4" key="1">
    <citation type="submission" date="2019-03" db="EMBL/GenBank/DDBJ databases">
        <title>Single cell metagenomics reveals metabolic interactions within the superorganism composed of flagellate Streblomastix strix and complex community of Bacteroidetes bacteria on its surface.</title>
        <authorList>
            <person name="Treitli S.C."/>
            <person name="Kolisko M."/>
            <person name="Husnik F."/>
            <person name="Keeling P."/>
            <person name="Hampl V."/>
        </authorList>
    </citation>
    <scope>NUCLEOTIDE SEQUENCE [LARGE SCALE GENOMIC DNA]</scope>
    <source>
        <strain evidence="3">ST1C</strain>
    </source>
</reference>
<comment type="caution">
    <text evidence="3">The sequence shown here is derived from an EMBL/GenBank/DDBJ whole genome shotgun (WGS) entry which is preliminary data.</text>
</comment>
<feature type="region of interest" description="Disordered" evidence="1">
    <location>
        <begin position="182"/>
        <end position="212"/>
    </location>
</feature>
<organism evidence="3 4">
    <name type="scientific">Streblomastix strix</name>
    <dbReference type="NCBI Taxonomy" id="222440"/>
    <lineage>
        <taxon>Eukaryota</taxon>
        <taxon>Metamonada</taxon>
        <taxon>Preaxostyla</taxon>
        <taxon>Oxymonadida</taxon>
        <taxon>Streblomastigidae</taxon>
        <taxon>Streblomastix</taxon>
    </lineage>
</organism>
<keyword evidence="2" id="KW-0812">Transmembrane</keyword>
<gene>
    <name evidence="3" type="ORF">EZS28_005006</name>
</gene>
<feature type="transmembrane region" description="Helical" evidence="2">
    <location>
        <begin position="48"/>
        <end position="67"/>
    </location>
</feature>
<name>A0A5J4WYB5_9EUKA</name>
<dbReference type="AlphaFoldDB" id="A0A5J4WYB5"/>
<feature type="transmembrane region" description="Helical" evidence="2">
    <location>
        <begin position="20"/>
        <end position="41"/>
    </location>
</feature>
<sequence>MEIPLDFQANHRLFVVARFHFMTCLIFFFSALCAVTGYMVTSILKIEIAAAGLSILILLMGVYYSLFVTVNSKIKVEFDSDAGILTVIKKRHRAFAICGYLKREVTEKINLGEVAGMMVHMELHYAGFYIVRASGVMICIRAGFDRHDAENFVSIVNRYISFRMEKELKRKNYVAAILTSDDGTGSGSGDKGPDGDHNDINSSPLSSVSSECNFPENVLSQNPPIQQIAQTSMINVNRTPEITFMHEPPIRRNNSYRPPLSLSVPILVPLPQQIQTQYNQNTNQQYLLHSRNIPIPPPSYIYNASLIIDDDNDSTNQQQQVQLLQPVPSAAYTPGLLGEMSTLNTMENIMRVFVGEQF</sequence>
<evidence type="ECO:0000313" key="4">
    <source>
        <dbReference type="Proteomes" id="UP000324800"/>
    </source>
</evidence>
<accession>A0A5J4WYB5</accession>
<dbReference type="Proteomes" id="UP000324800">
    <property type="component" value="Unassembled WGS sequence"/>
</dbReference>
<keyword evidence="2" id="KW-0472">Membrane</keyword>
<evidence type="ECO:0000256" key="1">
    <source>
        <dbReference type="SAM" id="MobiDB-lite"/>
    </source>
</evidence>
<evidence type="ECO:0000313" key="3">
    <source>
        <dbReference type="EMBL" id="KAA6399466.1"/>
    </source>
</evidence>